<organism evidence="1">
    <name type="scientific">Pararge aegeria</name>
    <name type="common">speckled wood butterfly</name>
    <dbReference type="NCBI Taxonomy" id="116150"/>
    <lineage>
        <taxon>Eukaryota</taxon>
        <taxon>Metazoa</taxon>
        <taxon>Ecdysozoa</taxon>
        <taxon>Arthropoda</taxon>
        <taxon>Hexapoda</taxon>
        <taxon>Insecta</taxon>
        <taxon>Pterygota</taxon>
        <taxon>Neoptera</taxon>
        <taxon>Endopterygota</taxon>
        <taxon>Lepidoptera</taxon>
        <taxon>Glossata</taxon>
        <taxon>Ditrysia</taxon>
        <taxon>Papilionoidea</taxon>
        <taxon>Nymphalidae</taxon>
        <taxon>Satyrinae</taxon>
        <taxon>Satyrini</taxon>
        <taxon>Parargina</taxon>
        <taxon>Pararge</taxon>
    </lineage>
</organism>
<protein>
    <submittedName>
        <fullName evidence="1">Uncharacterized protein</fullName>
    </submittedName>
</protein>
<proteinExistence type="predicted"/>
<accession>S4P265</accession>
<dbReference type="AlphaFoldDB" id="S4P265"/>
<name>S4P265_9NEOP</name>
<sequence>MYCSLGRYKHTPRFKIGTVPIRCYHRYYSPLDSGYNFPSVCVTLCKIVQNLRECTGEAILPRRVIIY</sequence>
<reference evidence="1" key="2">
    <citation type="submission" date="2013-05" db="EMBL/GenBank/DDBJ databases">
        <authorList>
            <person name="Carter J.-M."/>
            <person name="Baker S.C."/>
            <person name="Pink R."/>
            <person name="Carter D.R.F."/>
            <person name="Collins A."/>
            <person name="Tomlin J."/>
            <person name="Gibbs M."/>
            <person name="Breuker C.J."/>
        </authorList>
    </citation>
    <scope>NUCLEOTIDE SEQUENCE</scope>
    <source>
        <tissue evidence="1">Ovary</tissue>
    </source>
</reference>
<reference evidence="1" key="1">
    <citation type="journal article" date="2013" name="BMC Genomics">
        <title>Unscrambling butterfly oogenesis.</title>
        <authorList>
            <person name="Carter J.M."/>
            <person name="Baker S.C."/>
            <person name="Pink R."/>
            <person name="Carter D.R."/>
            <person name="Collins A."/>
            <person name="Tomlin J."/>
            <person name="Gibbs M."/>
            <person name="Breuker C.J."/>
        </authorList>
    </citation>
    <scope>NUCLEOTIDE SEQUENCE</scope>
    <source>
        <tissue evidence="1">Ovary</tissue>
    </source>
</reference>
<dbReference type="EMBL" id="GAIX01010152">
    <property type="protein sequence ID" value="JAA82408.1"/>
    <property type="molecule type" value="Transcribed_RNA"/>
</dbReference>
<evidence type="ECO:0000313" key="1">
    <source>
        <dbReference type="EMBL" id="JAA82408.1"/>
    </source>
</evidence>